<dbReference type="Gene3D" id="3.30.830.10">
    <property type="entry name" value="Metalloenzyme, LuxS/M16 peptidase-like"/>
    <property type="match status" value="2"/>
</dbReference>
<dbReference type="InterPro" id="IPR007863">
    <property type="entry name" value="Peptidase_M16_C"/>
</dbReference>
<organism evidence="1 2">
    <name type="scientific">Pannonibacter tanglangensis</name>
    <dbReference type="NCBI Taxonomy" id="2750084"/>
    <lineage>
        <taxon>Bacteria</taxon>
        <taxon>Pseudomonadati</taxon>
        <taxon>Pseudomonadota</taxon>
        <taxon>Alphaproteobacteria</taxon>
        <taxon>Hyphomicrobiales</taxon>
        <taxon>Stappiaceae</taxon>
        <taxon>Pannonibacter</taxon>
    </lineage>
</organism>
<sequence length="442" mass="47333">MFHSLDFVKRSAAATVIGSSLLLASPWPALATTIERVISPGGIEAWLVEDQTLPIIAVNFAFDNGSAQDPAGKEGVTNLMAASLNEGAGDMDAAAYQARMEELAISVGFSAGGDQTFGSLRTLANTRDEAFEMLRLAVNEPRFDADAVERMRSQILVGLKQAEEDPDAVASRAFMEAAFPGHPYSRPTDGTIASVTALTPADLEAQRARLFTREGLVIGVVGAIDARTLAPLLDSVFGKLAEKSTLPAIPDVVARTGERISRTMDVPQTTILLGLPALKRDDKDYQAAFVMDHILGGGSFTSWLYEEVREKRGLSYGVGTDLSPSAHTGLLFASAATRADKANETLEIILAQFRRMAEEGPSAEELAKAKAFLTGSYALRFDTSGKIASQLVALQTARLGIDYFDRRNAEIEAVTLEDVRRVAKRLLENQTPLVVTVGPAAS</sequence>
<proteinExistence type="predicted"/>
<dbReference type="InterPro" id="IPR011765">
    <property type="entry name" value="Pept_M16_N"/>
</dbReference>
<dbReference type="AlphaFoldDB" id="A0A7X5F3C8"/>
<dbReference type="GO" id="GO:0046872">
    <property type="term" value="F:metal ion binding"/>
    <property type="evidence" value="ECO:0007669"/>
    <property type="project" value="InterPro"/>
</dbReference>
<dbReference type="SUPFAM" id="SSF63411">
    <property type="entry name" value="LuxS/MPP-like metallohydrolase"/>
    <property type="match status" value="2"/>
</dbReference>
<dbReference type="InterPro" id="IPR050361">
    <property type="entry name" value="MPP/UQCRC_Complex"/>
</dbReference>
<reference evidence="2" key="1">
    <citation type="submission" date="2020-01" db="EMBL/GenBank/DDBJ databases">
        <authorList>
            <person name="Fang Y."/>
            <person name="Sun R."/>
            <person name="Nie L."/>
            <person name="He J."/>
            <person name="Hao L."/>
            <person name="Wang L."/>
            <person name="Su S."/>
            <person name="Lv E."/>
            <person name="Zhang Z."/>
            <person name="Xie R."/>
            <person name="Liu H."/>
        </authorList>
    </citation>
    <scope>NUCLEOTIDE SEQUENCE [LARGE SCALE GENOMIC DNA]</scope>
    <source>
        <strain evidence="2">XCT-53</strain>
    </source>
</reference>
<dbReference type="Pfam" id="PF05193">
    <property type="entry name" value="Peptidase_M16_C"/>
    <property type="match status" value="1"/>
</dbReference>
<protein>
    <submittedName>
        <fullName evidence="1">Insulinase family protein</fullName>
    </submittedName>
</protein>
<accession>A0A7X5F3C8</accession>
<keyword evidence="2" id="KW-1185">Reference proteome</keyword>
<dbReference type="Pfam" id="PF00675">
    <property type="entry name" value="Peptidase_M16"/>
    <property type="match status" value="1"/>
</dbReference>
<dbReference type="PANTHER" id="PTHR11851:SF224">
    <property type="entry name" value="PROCESSING PROTEASE"/>
    <property type="match status" value="1"/>
</dbReference>
<dbReference type="RefSeq" id="WP_161676453.1">
    <property type="nucleotide sequence ID" value="NZ_JAABLP010000003.1"/>
</dbReference>
<evidence type="ECO:0000313" key="2">
    <source>
        <dbReference type="Proteomes" id="UP000586722"/>
    </source>
</evidence>
<name>A0A7X5F3C8_9HYPH</name>
<dbReference type="EMBL" id="JAABLQ010000001">
    <property type="protein sequence ID" value="NBN79008.1"/>
    <property type="molecule type" value="Genomic_DNA"/>
</dbReference>
<dbReference type="Proteomes" id="UP000586722">
    <property type="component" value="Unassembled WGS sequence"/>
</dbReference>
<evidence type="ECO:0000313" key="1">
    <source>
        <dbReference type="EMBL" id="NBN79008.1"/>
    </source>
</evidence>
<gene>
    <name evidence="1" type="ORF">GWI72_12085</name>
</gene>
<dbReference type="InterPro" id="IPR011249">
    <property type="entry name" value="Metalloenz_LuxS/M16"/>
</dbReference>
<comment type="caution">
    <text evidence="1">The sequence shown here is derived from an EMBL/GenBank/DDBJ whole genome shotgun (WGS) entry which is preliminary data.</text>
</comment>
<dbReference type="PANTHER" id="PTHR11851">
    <property type="entry name" value="METALLOPROTEASE"/>
    <property type="match status" value="1"/>
</dbReference>